<evidence type="ECO:0000256" key="2">
    <source>
        <dbReference type="ARBA" id="ARBA00022840"/>
    </source>
</evidence>
<dbReference type="EMBL" id="CP034145">
    <property type="protein sequence ID" value="AZH26142.1"/>
    <property type="molecule type" value="Genomic_DNA"/>
</dbReference>
<protein>
    <submittedName>
        <fullName evidence="5">MoxR family ATPase</fullName>
    </submittedName>
    <submittedName>
        <fullName evidence="6">MoxR-like ATPase</fullName>
    </submittedName>
</protein>
<dbReference type="GO" id="GO:0005524">
    <property type="term" value="F:ATP binding"/>
    <property type="evidence" value="ECO:0007669"/>
    <property type="project" value="UniProtKB-KW"/>
</dbReference>
<dbReference type="KEGG" id="haer:DU502_12580"/>
<gene>
    <name evidence="6" type="ORF">ATH50_1860</name>
    <name evidence="5" type="ORF">DU502_12580</name>
</gene>
<reference evidence="6" key="3">
    <citation type="submission" date="2018-10" db="EMBL/GenBank/DDBJ databases">
        <authorList>
            <person name="Whitman W."/>
            <person name="Huntemann M."/>
            <person name="Clum A."/>
            <person name="Pillay M."/>
            <person name="Palaniappan K."/>
            <person name="Varghese N."/>
            <person name="Mikhailova N."/>
            <person name="Stamatis D."/>
            <person name="Reddy T."/>
            <person name="Daum C."/>
            <person name="Shapiro N."/>
            <person name="Ivanova N."/>
            <person name="Kyrpides N."/>
            <person name="Woyke T."/>
        </authorList>
    </citation>
    <scope>NUCLEOTIDE SEQUENCE</scope>
    <source>
        <strain evidence="6">CGMCC 1.10124</strain>
    </source>
</reference>
<dbReference type="EMBL" id="REFS01000003">
    <property type="protein sequence ID" value="RMB18405.1"/>
    <property type="molecule type" value="Genomic_DNA"/>
</dbReference>
<feature type="domain" description="ChlI/MoxR AAA lid" evidence="4">
    <location>
        <begin position="240"/>
        <end position="312"/>
    </location>
</feature>
<dbReference type="InterPro" id="IPR011703">
    <property type="entry name" value="ATPase_AAA-3"/>
</dbReference>
<evidence type="ECO:0000313" key="7">
    <source>
        <dbReference type="Proteomes" id="UP000277326"/>
    </source>
</evidence>
<reference evidence="5 8" key="2">
    <citation type="submission" date="2018-07" db="EMBL/GenBank/DDBJ databases">
        <title>Genome sequences of Haloplanus aerogenes JCM 16430T.</title>
        <authorList>
            <person name="Kim Y.B."/>
            <person name="Roh S.W."/>
        </authorList>
    </citation>
    <scope>NUCLEOTIDE SEQUENCE [LARGE SCALE GENOMIC DNA]</scope>
    <source>
        <strain evidence="5 8">JCM 16430</strain>
    </source>
</reference>
<organism evidence="6 7">
    <name type="scientific">Haloplanus aerogenes</name>
    <dbReference type="NCBI Taxonomy" id="660522"/>
    <lineage>
        <taxon>Archaea</taxon>
        <taxon>Methanobacteriati</taxon>
        <taxon>Methanobacteriota</taxon>
        <taxon>Stenosarchaea group</taxon>
        <taxon>Halobacteria</taxon>
        <taxon>Halobacteriales</taxon>
        <taxon>Haloferacaceae</taxon>
        <taxon>Haloplanus</taxon>
    </lineage>
</organism>
<dbReference type="PANTHER" id="PTHR42759:SF1">
    <property type="entry name" value="MAGNESIUM-CHELATASE SUBUNIT CHLD"/>
    <property type="match status" value="1"/>
</dbReference>
<evidence type="ECO:0000256" key="1">
    <source>
        <dbReference type="ARBA" id="ARBA00022741"/>
    </source>
</evidence>
<evidence type="ECO:0000313" key="5">
    <source>
        <dbReference type="EMBL" id="AZH26142.1"/>
    </source>
</evidence>
<dbReference type="Gene3D" id="3.40.50.300">
    <property type="entry name" value="P-loop containing nucleotide triphosphate hydrolases"/>
    <property type="match status" value="1"/>
</dbReference>
<dbReference type="Proteomes" id="UP000277326">
    <property type="component" value="Unassembled WGS sequence"/>
</dbReference>
<dbReference type="GeneID" id="38472136"/>
<dbReference type="GO" id="GO:0016887">
    <property type="term" value="F:ATP hydrolysis activity"/>
    <property type="evidence" value="ECO:0007669"/>
    <property type="project" value="InterPro"/>
</dbReference>
<dbReference type="AlphaFoldDB" id="A0A3M0DAY5"/>
<keyword evidence="2" id="KW-0067">ATP-binding</keyword>
<dbReference type="InterPro" id="IPR027417">
    <property type="entry name" value="P-loop_NTPase"/>
</dbReference>
<dbReference type="SUPFAM" id="SSF52540">
    <property type="entry name" value="P-loop containing nucleoside triphosphate hydrolases"/>
    <property type="match status" value="1"/>
</dbReference>
<sequence length="317" mass="35104">MSETDIDTLQQRLGRVREEVGKRIIGQHEVLERLLVCIIADGNALLESNPGLGKTTMVRTVADVTDLDFSRVQNTPDLMPSDITGTEIIRESGGNREFVFEKGPIFANVVLADEINRATPKTQAALLEAMQEKQVTAAGETYDLPRPFFVLATQNPIDQEGTYPLPEAQTDRFLLKLVLDYPSYEEEQDIVNLYTGGGSGGAPPPVEKVLTREEIKQIQSLVREVPIADDVRDRAIQLVRATREAETVDFGASPRASMGLVLTAKARAFLQGRNHVSWEDVEAMAPPVLRHRILLDFRAEREGLTTDDVIADLVDDV</sequence>
<dbReference type="Pfam" id="PF07726">
    <property type="entry name" value="AAA_3"/>
    <property type="match status" value="1"/>
</dbReference>
<dbReference type="PANTHER" id="PTHR42759">
    <property type="entry name" value="MOXR FAMILY PROTEIN"/>
    <property type="match status" value="1"/>
</dbReference>
<evidence type="ECO:0000259" key="3">
    <source>
        <dbReference type="Pfam" id="PF07726"/>
    </source>
</evidence>
<feature type="domain" description="ATPase AAA-3" evidence="3">
    <location>
        <begin position="44"/>
        <end position="175"/>
    </location>
</feature>
<accession>A0A3M0DAY5</accession>
<dbReference type="Pfam" id="PF17863">
    <property type="entry name" value="AAA_lid_2"/>
    <property type="match status" value="1"/>
</dbReference>
<evidence type="ECO:0000313" key="6">
    <source>
        <dbReference type="EMBL" id="RMB18405.1"/>
    </source>
</evidence>
<dbReference type="Gene3D" id="1.10.8.80">
    <property type="entry name" value="Magnesium chelatase subunit I, C-Terminal domain"/>
    <property type="match status" value="1"/>
</dbReference>
<evidence type="ECO:0000259" key="4">
    <source>
        <dbReference type="Pfam" id="PF17863"/>
    </source>
</evidence>
<dbReference type="FunFam" id="3.40.50.300:FF:000640">
    <property type="entry name" value="MoxR family ATPase"/>
    <property type="match status" value="1"/>
</dbReference>
<dbReference type="PIRSF" id="PIRSF002849">
    <property type="entry name" value="AAA_ATPase_chaperone_MoxR_prd"/>
    <property type="match status" value="1"/>
</dbReference>
<dbReference type="OrthoDB" id="24581at2157"/>
<proteinExistence type="predicted"/>
<name>A0A3M0DAY5_9EURY</name>
<keyword evidence="8" id="KW-1185">Reference proteome</keyword>
<dbReference type="Proteomes" id="UP000282007">
    <property type="component" value="Chromosome"/>
</dbReference>
<dbReference type="RefSeq" id="WP_121920490.1">
    <property type="nucleotide sequence ID" value="NZ_CP034145.1"/>
</dbReference>
<evidence type="ECO:0000313" key="8">
    <source>
        <dbReference type="Proteomes" id="UP000282007"/>
    </source>
</evidence>
<reference evidence="6 7" key="1">
    <citation type="journal article" date="2015" name="Stand. Genomic Sci.">
        <title>Genomic Encyclopedia of Bacterial and Archaeal Type Strains, Phase III: the genomes of soil and plant-associated and newly described type strains.</title>
        <authorList>
            <person name="Whitman W.B."/>
            <person name="Woyke T."/>
            <person name="Klenk H.P."/>
            <person name="Zhou Y."/>
            <person name="Lilburn T.G."/>
            <person name="Beck B.J."/>
            <person name="De Vos P."/>
            <person name="Vandamme P."/>
            <person name="Eisen J.A."/>
            <person name="Garrity G."/>
            <person name="Hugenholtz P."/>
            <person name="Kyrpides N.C."/>
        </authorList>
    </citation>
    <scope>NUCLEOTIDE SEQUENCE [LARGE SCALE GENOMIC DNA]</scope>
    <source>
        <strain evidence="6 7">CGMCC 1.10124</strain>
    </source>
</reference>
<dbReference type="InterPro" id="IPR050764">
    <property type="entry name" value="CbbQ/NirQ/NorQ/GpvN"/>
</dbReference>
<dbReference type="InterPro" id="IPR041628">
    <property type="entry name" value="ChlI/MoxR_AAA_lid"/>
</dbReference>
<keyword evidence="1" id="KW-0547">Nucleotide-binding</keyword>